<proteinExistence type="predicted"/>
<dbReference type="PANTHER" id="PTHR43861">
    <property type="entry name" value="TRANS-ACONITATE 2-METHYLTRANSFERASE-RELATED"/>
    <property type="match status" value="1"/>
</dbReference>
<dbReference type="Gene3D" id="3.40.50.150">
    <property type="entry name" value="Vaccinia Virus protein VP39"/>
    <property type="match status" value="1"/>
</dbReference>
<comment type="caution">
    <text evidence="3">The sequence shown here is derived from an EMBL/GenBank/DDBJ whole genome shotgun (WGS) entry which is preliminary data.</text>
</comment>
<dbReference type="SUPFAM" id="SSF53335">
    <property type="entry name" value="S-adenosyl-L-methionine-dependent methyltransferases"/>
    <property type="match status" value="1"/>
</dbReference>
<evidence type="ECO:0000313" key="4">
    <source>
        <dbReference type="Proteomes" id="UP000323166"/>
    </source>
</evidence>
<keyword evidence="4" id="KW-1185">Reference proteome</keyword>
<dbReference type="InterPro" id="IPR029063">
    <property type="entry name" value="SAM-dependent_MTases_sf"/>
</dbReference>
<keyword evidence="1 3" id="KW-0808">Transferase</keyword>
<accession>A0A5S4ZWK5</accession>
<gene>
    <name evidence="3" type="ORF">LX24_01065</name>
</gene>
<reference evidence="3 4" key="1">
    <citation type="submission" date="2019-07" db="EMBL/GenBank/DDBJ databases">
        <title>Genomic Encyclopedia of Type Strains, Phase I: the one thousand microbial genomes (KMG-I) project.</title>
        <authorList>
            <person name="Kyrpides N."/>
        </authorList>
    </citation>
    <scope>NUCLEOTIDE SEQUENCE [LARGE SCALE GENOMIC DNA]</scope>
    <source>
        <strain evidence="3 4">DSM 6562</strain>
    </source>
</reference>
<protein>
    <submittedName>
        <fullName evidence="3">Methyltransferase family protein</fullName>
    </submittedName>
</protein>
<organism evidence="3 4">
    <name type="scientific">Desulfallas thermosapovorans DSM 6562</name>
    <dbReference type="NCBI Taxonomy" id="1121431"/>
    <lineage>
        <taxon>Bacteria</taxon>
        <taxon>Bacillati</taxon>
        <taxon>Bacillota</taxon>
        <taxon>Clostridia</taxon>
        <taxon>Eubacteriales</taxon>
        <taxon>Desulfallaceae</taxon>
        <taxon>Desulfallas</taxon>
    </lineage>
</organism>
<dbReference type="Proteomes" id="UP000323166">
    <property type="component" value="Unassembled WGS sequence"/>
</dbReference>
<dbReference type="InterPro" id="IPR041698">
    <property type="entry name" value="Methyltransf_25"/>
</dbReference>
<dbReference type="GO" id="GO:0008168">
    <property type="term" value="F:methyltransferase activity"/>
    <property type="evidence" value="ECO:0007669"/>
    <property type="project" value="UniProtKB-KW"/>
</dbReference>
<evidence type="ECO:0000256" key="1">
    <source>
        <dbReference type="ARBA" id="ARBA00022679"/>
    </source>
</evidence>
<evidence type="ECO:0000259" key="2">
    <source>
        <dbReference type="Pfam" id="PF13649"/>
    </source>
</evidence>
<keyword evidence="3" id="KW-0489">Methyltransferase</keyword>
<dbReference type="AlphaFoldDB" id="A0A5S4ZWK5"/>
<dbReference type="CDD" id="cd02440">
    <property type="entry name" value="AdoMet_MTases"/>
    <property type="match status" value="1"/>
</dbReference>
<sequence length="214" mass="24394">MKISGGLTEKGVVVGNCYDKYGSRNPIARRLIKGFESALTELVDKVKPSNIHEVGCGEGYWTLRWLEQGIAVRGSDFSEKVIELARMNALERNLSPEVFKIRSIYDLDSASDAAELVVCCEVLEHLERPQDGLQRLQLVANPYLIVSVPCEPIWSIMNIVRGKYLRNLGNTPGHIQRWSRSKFIQLVSRYFDIEEVRKPVPWTMLLCRCRSRLA</sequence>
<feature type="domain" description="Methyltransferase" evidence="2">
    <location>
        <begin position="52"/>
        <end position="137"/>
    </location>
</feature>
<dbReference type="Pfam" id="PF13649">
    <property type="entry name" value="Methyltransf_25"/>
    <property type="match status" value="1"/>
</dbReference>
<name>A0A5S4ZWK5_9FIRM</name>
<evidence type="ECO:0000313" key="3">
    <source>
        <dbReference type="EMBL" id="TYO96596.1"/>
    </source>
</evidence>
<dbReference type="EMBL" id="VNHM01000004">
    <property type="protein sequence ID" value="TYO96596.1"/>
    <property type="molecule type" value="Genomic_DNA"/>
</dbReference>
<dbReference type="RefSeq" id="WP_166511098.1">
    <property type="nucleotide sequence ID" value="NZ_VNHM01000004.1"/>
</dbReference>
<dbReference type="GO" id="GO:0032259">
    <property type="term" value="P:methylation"/>
    <property type="evidence" value="ECO:0007669"/>
    <property type="project" value="UniProtKB-KW"/>
</dbReference>